<feature type="site" description="Increases basicity of active site His" evidence="1">
    <location>
        <position position="138"/>
    </location>
</feature>
<organism evidence="4">
    <name type="scientific">Nakamurella sp. A5-74</name>
    <dbReference type="NCBI Taxonomy" id="3158264"/>
    <lineage>
        <taxon>Bacteria</taxon>
        <taxon>Bacillati</taxon>
        <taxon>Actinomycetota</taxon>
        <taxon>Actinomycetes</taxon>
        <taxon>Nakamurellales</taxon>
        <taxon>Nakamurellaceae</taxon>
        <taxon>Nakamurella</taxon>
    </lineage>
</organism>
<dbReference type="InterPro" id="IPR041561">
    <property type="entry name" value="PglD_N"/>
</dbReference>
<feature type="domain" description="PglD N-terminal" evidence="3">
    <location>
        <begin position="3"/>
        <end position="81"/>
    </location>
</feature>
<dbReference type="SUPFAM" id="SSF51161">
    <property type="entry name" value="Trimeric LpxA-like enzymes"/>
    <property type="match status" value="1"/>
</dbReference>
<name>A0AAU8DLI6_9ACTN</name>
<protein>
    <submittedName>
        <fullName evidence="4">Acetyltransferase</fullName>
    </submittedName>
</protein>
<proteinExistence type="predicted"/>
<evidence type="ECO:0000313" key="4">
    <source>
        <dbReference type="EMBL" id="XCG62646.1"/>
    </source>
</evidence>
<dbReference type="EMBL" id="CP159218">
    <property type="protein sequence ID" value="XCG62646.1"/>
    <property type="molecule type" value="Genomic_DNA"/>
</dbReference>
<dbReference type="Pfam" id="PF17836">
    <property type="entry name" value="PglD_N"/>
    <property type="match status" value="1"/>
</dbReference>
<dbReference type="InterPro" id="IPR020019">
    <property type="entry name" value="AcTrfase_PglD-like"/>
</dbReference>
<evidence type="ECO:0000256" key="1">
    <source>
        <dbReference type="PIRSR" id="PIRSR620019-1"/>
    </source>
</evidence>
<gene>
    <name evidence="4" type="ORF">ABLG96_15600</name>
</gene>
<dbReference type="RefSeq" id="WP_353648261.1">
    <property type="nucleotide sequence ID" value="NZ_CP159218.1"/>
</dbReference>
<dbReference type="InterPro" id="IPR011004">
    <property type="entry name" value="Trimer_LpxA-like_sf"/>
</dbReference>
<dbReference type="Gene3D" id="2.160.10.10">
    <property type="entry name" value="Hexapeptide repeat proteins"/>
    <property type="match status" value="1"/>
</dbReference>
<accession>A0AAU8DLI6</accession>
<reference evidence="4" key="1">
    <citation type="submission" date="2024-05" db="EMBL/GenBank/DDBJ databases">
        <authorList>
            <person name="Cai S.Y."/>
            <person name="Jin L.M."/>
            <person name="Li H.R."/>
        </authorList>
    </citation>
    <scope>NUCLEOTIDE SEQUENCE</scope>
    <source>
        <strain evidence="4">A5-74</strain>
    </source>
</reference>
<dbReference type="Gene3D" id="3.40.50.20">
    <property type="match status" value="1"/>
</dbReference>
<dbReference type="NCBIfam" id="TIGR03570">
    <property type="entry name" value="NeuD_NnaD"/>
    <property type="match status" value="1"/>
</dbReference>
<sequence>MTKIVVIGTGGHARSCLDVMLTAGLDVLGAVGDPVSGADGGRLQIPVLGGDEILPALLRQGHRTAFVAVGANRVRARITAQMQAQGWEFATVIAPSAHVAATSTVGPGSIVISGAVVGPYSTIGAGVIINTMASVDHDCVLGDFAHVAPGTHLAGTVSVGTGAFLGVGVSVIPGSTIGSWATVGAGGTVIGDVEDESTVVGVPARSKER</sequence>
<feature type="binding site" evidence="2">
    <location>
        <position position="146"/>
    </location>
    <ligand>
        <name>acetyl-CoA</name>
        <dbReference type="ChEBI" id="CHEBI:57288"/>
    </ligand>
</feature>
<feature type="active site" description="Proton acceptor" evidence="1">
    <location>
        <position position="137"/>
    </location>
</feature>
<dbReference type="CDD" id="cd03360">
    <property type="entry name" value="LbH_AT_putative"/>
    <property type="match status" value="1"/>
</dbReference>
<dbReference type="AlphaFoldDB" id="A0AAU8DLI6"/>
<feature type="binding site" evidence="2">
    <location>
        <position position="70"/>
    </location>
    <ligand>
        <name>substrate</name>
    </ligand>
</feature>
<dbReference type="PANTHER" id="PTHR43300">
    <property type="entry name" value="ACETYLTRANSFERASE"/>
    <property type="match status" value="1"/>
</dbReference>
<evidence type="ECO:0000259" key="3">
    <source>
        <dbReference type="Pfam" id="PF17836"/>
    </source>
</evidence>
<dbReference type="PANTHER" id="PTHR43300:SF7">
    <property type="entry name" value="UDP-N-ACETYLBACILLOSAMINE N-ACETYLTRANSFERASE"/>
    <property type="match status" value="1"/>
</dbReference>
<evidence type="ECO:0000256" key="2">
    <source>
        <dbReference type="PIRSR" id="PIRSR620019-2"/>
    </source>
</evidence>
<dbReference type="InterPro" id="IPR050179">
    <property type="entry name" value="Trans_hexapeptide_repeat"/>
</dbReference>